<organism evidence="1 2">
    <name type="scientific">Paraburkholderia fungorum</name>
    <dbReference type="NCBI Taxonomy" id="134537"/>
    <lineage>
        <taxon>Bacteria</taxon>
        <taxon>Pseudomonadati</taxon>
        <taxon>Pseudomonadota</taxon>
        <taxon>Betaproteobacteria</taxon>
        <taxon>Burkholderiales</taxon>
        <taxon>Burkholderiaceae</taxon>
        <taxon>Paraburkholderia</taxon>
    </lineage>
</organism>
<dbReference type="EMBL" id="MCAS01000003">
    <property type="protein sequence ID" value="RKF49895.1"/>
    <property type="molecule type" value="Genomic_DNA"/>
</dbReference>
<name>A0A3R7HS24_9BURK</name>
<evidence type="ECO:0000313" key="1">
    <source>
        <dbReference type="EMBL" id="RKF49895.1"/>
    </source>
</evidence>
<dbReference type="GO" id="GO:0016811">
    <property type="term" value="F:hydrolase activity, acting on carbon-nitrogen (but not peptide) bonds, in linear amides"/>
    <property type="evidence" value="ECO:0007669"/>
    <property type="project" value="InterPro"/>
</dbReference>
<dbReference type="Pfam" id="PF03069">
    <property type="entry name" value="FmdA_AmdA"/>
    <property type="match status" value="2"/>
</dbReference>
<accession>A0A3R7HS24</accession>
<comment type="caution">
    <text evidence="1">The sequence shown here is derived from an EMBL/GenBank/DDBJ whole genome shotgun (WGS) entry which is preliminary data.</text>
</comment>
<reference evidence="1 2" key="1">
    <citation type="submission" date="2016-07" db="EMBL/GenBank/DDBJ databases">
        <title>Genome analysis of Burkholderia fungorum ES3-20.</title>
        <authorList>
            <person name="Xu D."/>
            <person name="Yao R."/>
            <person name="Zheng S."/>
        </authorList>
    </citation>
    <scope>NUCLEOTIDE SEQUENCE [LARGE SCALE GENOMIC DNA]</scope>
    <source>
        <strain evidence="1 2">ES3-20</strain>
    </source>
</reference>
<dbReference type="Proteomes" id="UP000283709">
    <property type="component" value="Unassembled WGS sequence"/>
</dbReference>
<dbReference type="Gene3D" id="3.10.28.20">
    <property type="entry name" value="Acetamidase/Formamidase-like domains"/>
    <property type="match status" value="1"/>
</dbReference>
<gene>
    <name evidence="1" type="ORF">BCY88_17130</name>
</gene>
<dbReference type="PANTHER" id="PTHR31891">
    <property type="entry name" value="FORMAMIDASE C869.04-RELATED"/>
    <property type="match status" value="1"/>
</dbReference>
<sequence>MTRTGLAHIDKVLSQSRRRAMKLGGSLGLLGVTMPFAVEAVAAQVGGNVPPGREHIVESNERTVRVGVVDPKADAVVTIESGDVVRYVNTWINWGNEAKYGMSFAEREPIRRKYPQGPYSLVGPVAIKGAQPGDLVECRMIKLRPIGWGWNSAPRGVGALPKDFDKPYLKYFRFDEERRYADFAPGIRIPLKPIQGFMATAPASDETKSAILTGPNGGNIALSELVAGTSLFLPVSRDGAMVWTGNSHAAQGDGQVDQTTIETAMEDLRIQYILHKGASLPGPMAETPTHWIGLGFGDTIADALKSGLREQIKWLAASAGITDAEAYAIYSMAGSFRVTQYADQVASAYSVIPAKAVHGMLPKAIFTPAMRDQIAERTRAGVRTGGGQAAAAASAT</sequence>
<dbReference type="SUPFAM" id="SSF141130">
    <property type="entry name" value="Acetamidase/Formamidase-like"/>
    <property type="match status" value="1"/>
</dbReference>
<dbReference type="PANTHER" id="PTHR31891:SF1">
    <property type="entry name" value="FORMAMIDASE C869.04-RELATED"/>
    <property type="match status" value="1"/>
</dbReference>
<dbReference type="RefSeq" id="WP_259461243.1">
    <property type="nucleotide sequence ID" value="NZ_MCAS01000003.1"/>
</dbReference>
<dbReference type="InterPro" id="IPR004304">
    <property type="entry name" value="FmdA_AmdA"/>
</dbReference>
<dbReference type="AlphaFoldDB" id="A0A3R7HS24"/>
<protein>
    <submittedName>
        <fullName evidence="1">Acetamidase</fullName>
    </submittedName>
</protein>
<evidence type="ECO:0000313" key="2">
    <source>
        <dbReference type="Proteomes" id="UP000283709"/>
    </source>
</evidence>
<proteinExistence type="predicted"/>
<dbReference type="Gene3D" id="2.60.120.580">
    <property type="entry name" value="Acetamidase/Formamidase-like domains"/>
    <property type="match status" value="2"/>
</dbReference>